<keyword evidence="2" id="KW-1185">Reference proteome</keyword>
<comment type="caution">
    <text evidence="1">The sequence shown here is derived from an EMBL/GenBank/DDBJ whole genome shotgun (WGS) entry which is preliminary data.</text>
</comment>
<gene>
    <name evidence="1" type="ORF">CDAR_602211</name>
</gene>
<protein>
    <submittedName>
        <fullName evidence="1">Uncharacterized protein</fullName>
    </submittedName>
</protein>
<dbReference type="AlphaFoldDB" id="A0AAV4NAH2"/>
<evidence type="ECO:0000313" key="1">
    <source>
        <dbReference type="EMBL" id="GIX81334.1"/>
    </source>
</evidence>
<organism evidence="1 2">
    <name type="scientific">Caerostris darwini</name>
    <dbReference type="NCBI Taxonomy" id="1538125"/>
    <lineage>
        <taxon>Eukaryota</taxon>
        <taxon>Metazoa</taxon>
        <taxon>Ecdysozoa</taxon>
        <taxon>Arthropoda</taxon>
        <taxon>Chelicerata</taxon>
        <taxon>Arachnida</taxon>
        <taxon>Araneae</taxon>
        <taxon>Araneomorphae</taxon>
        <taxon>Entelegynae</taxon>
        <taxon>Araneoidea</taxon>
        <taxon>Araneidae</taxon>
        <taxon>Caerostris</taxon>
    </lineage>
</organism>
<name>A0AAV4NAH2_9ARAC</name>
<evidence type="ECO:0000313" key="2">
    <source>
        <dbReference type="Proteomes" id="UP001054837"/>
    </source>
</evidence>
<dbReference type="EMBL" id="BPLQ01001390">
    <property type="protein sequence ID" value="GIX81334.1"/>
    <property type="molecule type" value="Genomic_DNA"/>
</dbReference>
<dbReference type="Proteomes" id="UP001054837">
    <property type="component" value="Unassembled WGS sequence"/>
</dbReference>
<sequence>MRFPPMLTVDQRHKYRLCSRRRRRHRGLLERDFLLVLKMSSLTVYTPRWPADFSFTWINVINIAFAVAAPSWLPGARISPSVQNEFINCLHSSLARGLFFHVPPSPLEPLKPLPHLHPPEYDIRKEAGDASPIPSQRTVLGPHVTIIKSGCISVSQIRLRIHKLIVIILKHHPCDLPPMLTVDQRHKYRICSRWRRHHHGFLERDFPLVFKMSSLTVYTPRWLADFLSRTIITISLHLPTPPEYDIRKEAGDASPLPSQRTVFGYEAC</sequence>
<reference evidence="1 2" key="1">
    <citation type="submission" date="2021-06" db="EMBL/GenBank/DDBJ databases">
        <title>Caerostris darwini draft genome.</title>
        <authorList>
            <person name="Kono N."/>
            <person name="Arakawa K."/>
        </authorList>
    </citation>
    <scope>NUCLEOTIDE SEQUENCE [LARGE SCALE GENOMIC DNA]</scope>
</reference>
<proteinExistence type="predicted"/>
<accession>A0AAV4NAH2</accession>